<comment type="caution">
    <text evidence="1">The sequence shown here is derived from an EMBL/GenBank/DDBJ whole genome shotgun (WGS) entry which is preliminary data.</text>
</comment>
<gene>
    <name evidence="1" type="primary">Acey_s0919.g3043</name>
    <name evidence="1" type="ORF">Y032_0919g3043</name>
</gene>
<dbReference type="AlphaFoldDB" id="A0A016W9C7"/>
<evidence type="ECO:0000313" key="1">
    <source>
        <dbReference type="EMBL" id="EYC36235.1"/>
    </source>
</evidence>
<protein>
    <submittedName>
        <fullName evidence="1">Uncharacterized protein</fullName>
    </submittedName>
</protein>
<proteinExistence type="predicted"/>
<dbReference type="Proteomes" id="UP000024635">
    <property type="component" value="Unassembled WGS sequence"/>
</dbReference>
<reference evidence="2" key="1">
    <citation type="journal article" date="2015" name="Nat. Genet.">
        <title>The genome and transcriptome of the zoonotic hookworm Ancylostoma ceylanicum identify infection-specific gene families.</title>
        <authorList>
            <person name="Schwarz E.M."/>
            <person name="Hu Y."/>
            <person name="Antoshechkin I."/>
            <person name="Miller M.M."/>
            <person name="Sternberg P.W."/>
            <person name="Aroian R.V."/>
        </authorList>
    </citation>
    <scope>NUCLEOTIDE SEQUENCE</scope>
    <source>
        <strain evidence="2">HY135</strain>
    </source>
</reference>
<accession>A0A016W9C7</accession>
<name>A0A016W9C7_9BILA</name>
<keyword evidence="2" id="KW-1185">Reference proteome</keyword>
<evidence type="ECO:0000313" key="2">
    <source>
        <dbReference type="Proteomes" id="UP000024635"/>
    </source>
</evidence>
<sequence>MDVASSIRHEFFLCSDLEACALENDDIDRVDVVAHFVKNICLRNNSFTYQWHRLCANYPSVKFLKACRPVESVQLYAYRLSGKGSRSEHLKRFAGICCRNHHQPAGRPHLG</sequence>
<dbReference type="EMBL" id="JARK01000519">
    <property type="protein sequence ID" value="EYC36235.1"/>
    <property type="molecule type" value="Genomic_DNA"/>
</dbReference>
<organism evidence="1 2">
    <name type="scientific">Ancylostoma ceylanicum</name>
    <dbReference type="NCBI Taxonomy" id="53326"/>
    <lineage>
        <taxon>Eukaryota</taxon>
        <taxon>Metazoa</taxon>
        <taxon>Ecdysozoa</taxon>
        <taxon>Nematoda</taxon>
        <taxon>Chromadorea</taxon>
        <taxon>Rhabditida</taxon>
        <taxon>Rhabditina</taxon>
        <taxon>Rhabditomorpha</taxon>
        <taxon>Strongyloidea</taxon>
        <taxon>Ancylostomatidae</taxon>
        <taxon>Ancylostomatinae</taxon>
        <taxon>Ancylostoma</taxon>
    </lineage>
</organism>